<dbReference type="EMBL" id="QGKW02000717">
    <property type="protein sequence ID" value="KAF2598616.1"/>
    <property type="molecule type" value="Genomic_DNA"/>
</dbReference>
<dbReference type="Proteomes" id="UP000712281">
    <property type="component" value="Unassembled WGS sequence"/>
</dbReference>
<sequence length="49" mass="5652">MAFSLGSFGRWKPSSIRCSWQRGRRSYAIGGDGLRLRRQDVPQELDEKP</sequence>
<name>A0A8S9KZJ2_BRACR</name>
<dbReference type="AlphaFoldDB" id="A0A8S9KZJ2"/>
<comment type="caution">
    <text evidence="1">The sequence shown here is derived from an EMBL/GenBank/DDBJ whole genome shotgun (WGS) entry which is preliminary data.</text>
</comment>
<accession>A0A8S9KZJ2</accession>
<organism evidence="1 2">
    <name type="scientific">Brassica cretica</name>
    <name type="common">Mustard</name>
    <dbReference type="NCBI Taxonomy" id="69181"/>
    <lineage>
        <taxon>Eukaryota</taxon>
        <taxon>Viridiplantae</taxon>
        <taxon>Streptophyta</taxon>
        <taxon>Embryophyta</taxon>
        <taxon>Tracheophyta</taxon>
        <taxon>Spermatophyta</taxon>
        <taxon>Magnoliopsida</taxon>
        <taxon>eudicotyledons</taxon>
        <taxon>Gunneridae</taxon>
        <taxon>Pentapetalae</taxon>
        <taxon>rosids</taxon>
        <taxon>malvids</taxon>
        <taxon>Brassicales</taxon>
        <taxon>Brassicaceae</taxon>
        <taxon>Brassiceae</taxon>
        <taxon>Brassica</taxon>
    </lineage>
</organism>
<reference evidence="1" key="1">
    <citation type="submission" date="2019-12" db="EMBL/GenBank/DDBJ databases">
        <title>Genome sequencing and annotation of Brassica cretica.</title>
        <authorList>
            <person name="Studholme D.J."/>
            <person name="Sarris P.F."/>
        </authorList>
    </citation>
    <scope>NUCLEOTIDE SEQUENCE</scope>
    <source>
        <strain evidence="1">PFS-001/15</strain>
        <tissue evidence="1">Leaf</tissue>
    </source>
</reference>
<gene>
    <name evidence="1" type="ORF">F2Q68_00011644</name>
</gene>
<evidence type="ECO:0000313" key="2">
    <source>
        <dbReference type="Proteomes" id="UP000712281"/>
    </source>
</evidence>
<proteinExistence type="predicted"/>
<evidence type="ECO:0000313" key="1">
    <source>
        <dbReference type="EMBL" id="KAF2598616.1"/>
    </source>
</evidence>
<protein>
    <submittedName>
        <fullName evidence="1">Uncharacterized protein</fullName>
    </submittedName>
</protein>